<organism evidence="1 2">
    <name type="scientific">Brachionus plicatilis</name>
    <name type="common">Marine rotifer</name>
    <name type="synonym">Brachionus muelleri</name>
    <dbReference type="NCBI Taxonomy" id="10195"/>
    <lineage>
        <taxon>Eukaryota</taxon>
        <taxon>Metazoa</taxon>
        <taxon>Spiralia</taxon>
        <taxon>Gnathifera</taxon>
        <taxon>Rotifera</taxon>
        <taxon>Eurotatoria</taxon>
        <taxon>Monogononta</taxon>
        <taxon>Pseudotrocha</taxon>
        <taxon>Ploima</taxon>
        <taxon>Brachionidae</taxon>
        <taxon>Brachionus</taxon>
    </lineage>
</organism>
<proteinExistence type="predicted"/>
<keyword evidence="2" id="KW-1185">Reference proteome</keyword>
<dbReference type="EMBL" id="REGN01010781">
    <property type="protein sequence ID" value="RMZ98427.1"/>
    <property type="molecule type" value="Genomic_DNA"/>
</dbReference>
<comment type="caution">
    <text evidence="1">The sequence shown here is derived from an EMBL/GenBank/DDBJ whole genome shotgun (WGS) entry which is preliminary data.</text>
</comment>
<name>A0A3M7PIE2_BRAPC</name>
<accession>A0A3M7PIE2</accession>
<sequence length="121" mass="14162">MSEANVKYQISEIHNKYKSCISIFDPILNHQCKIIESVVEKYIKLEHSFVNEIRVKIVTEDFLARKINTKGNIFSITNGRFGLEIKKDKINYICVPSFSYIFQNKIDDNFLITSNHIVFNI</sequence>
<evidence type="ECO:0000313" key="2">
    <source>
        <dbReference type="Proteomes" id="UP000276133"/>
    </source>
</evidence>
<gene>
    <name evidence="1" type="ORF">BpHYR1_006053</name>
</gene>
<dbReference type="Proteomes" id="UP000276133">
    <property type="component" value="Unassembled WGS sequence"/>
</dbReference>
<reference evidence="1 2" key="1">
    <citation type="journal article" date="2018" name="Sci. Rep.">
        <title>Genomic signatures of local adaptation to the degree of environmental predictability in rotifers.</title>
        <authorList>
            <person name="Franch-Gras L."/>
            <person name="Hahn C."/>
            <person name="Garcia-Roger E.M."/>
            <person name="Carmona M.J."/>
            <person name="Serra M."/>
            <person name="Gomez A."/>
        </authorList>
    </citation>
    <scope>NUCLEOTIDE SEQUENCE [LARGE SCALE GENOMIC DNA]</scope>
    <source>
        <strain evidence="1">HYR1</strain>
    </source>
</reference>
<protein>
    <submittedName>
        <fullName evidence="1">Uncharacterized protein</fullName>
    </submittedName>
</protein>
<dbReference type="AlphaFoldDB" id="A0A3M7PIE2"/>
<evidence type="ECO:0000313" key="1">
    <source>
        <dbReference type="EMBL" id="RMZ98427.1"/>
    </source>
</evidence>